<dbReference type="PANTHER" id="PTHR16839:SF1">
    <property type="entry name" value="GALANIN PEPTIDES"/>
    <property type="match status" value="1"/>
</dbReference>
<keyword evidence="4" id="KW-0964">Secreted</keyword>
<evidence type="ECO:0000256" key="5">
    <source>
        <dbReference type="ARBA" id="ARBA00022685"/>
    </source>
</evidence>
<dbReference type="PANTHER" id="PTHR16839">
    <property type="entry name" value="GALANIN"/>
    <property type="match status" value="1"/>
</dbReference>
<evidence type="ECO:0000256" key="9">
    <source>
        <dbReference type="SAM" id="SignalP"/>
    </source>
</evidence>
<gene>
    <name evidence="11" type="ORF">scyTo_2000009</name>
</gene>
<dbReference type="GO" id="GO:0005184">
    <property type="term" value="F:neuropeptide hormone activity"/>
    <property type="evidence" value="ECO:0007669"/>
    <property type="project" value="TreeGrafter"/>
</dbReference>
<dbReference type="GO" id="GO:0007218">
    <property type="term" value="P:neuropeptide signaling pathway"/>
    <property type="evidence" value="ECO:0007669"/>
    <property type="project" value="UniProtKB-KW"/>
</dbReference>
<feature type="domain" description="Galanin" evidence="10">
    <location>
        <begin position="34"/>
        <end position="46"/>
    </location>
</feature>
<dbReference type="STRING" id="75743.A0A401P8R1"/>
<evidence type="ECO:0000256" key="3">
    <source>
        <dbReference type="ARBA" id="ARBA00019079"/>
    </source>
</evidence>
<evidence type="ECO:0000256" key="8">
    <source>
        <dbReference type="ARBA" id="ARBA00023320"/>
    </source>
</evidence>
<dbReference type="PROSITE" id="PS00861">
    <property type="entry name" value="GALANIN"/>
    <property type="match status" value="1"/>
</dbReference>
<feature type="chain" id="PRO_5019550303" description="Galanin peptides" evidence="9">
    <location>
        <begin position="24"/>
        <end position="120"/>
    </location>
</feature>
<organism evidence="11 12">
    <name type="scientific">Scyliorhinus torazame</name>
    <name type="common">Cloudy catshark</name>
    <name type="synonym">Catulus torazame</name>
    <dbReference type="NCBI Taxonomy" id="75743"/>
    <lineage>
        <taxon>Eukaryota</taxon>
        <taxon>Metazoa</taxon>
        <taxon>Chordata</taxon>
        <taxon>Craniata</taxon>
        <taxon>Vertebrata</taxon>
        <taxon>Chondrichthyes</taxon>
        <taxon>Elasmobranchii</taxon>
        <taxon>Galeomorphii</taxon>
        <taxon>Galeoidea</taxon>
        <taxon>Carcharhiniformes</taxon>
        <taxon>Scyliorhinidae</taxon>
        <taxon>Scyliorhinus</taxon>
    </lineage>
</organism>
<keyword evidence="6" id="KW-0372">Hormone</keyword>
<protein>
    <recommendedName>
        <fullName evidence="3">Galanin peptides</fullName>
    </recommendedName>
</protein>
<dbReference type="InterPro" id="IPR008174">
    <property type="entry name" value="Galanin"/>
</dbReference>
<dbReference type="InterPro" id="IPR008175">
    <property type="entry name" value="Galanin_pre"/>
</dbReference>
<dbReference type="GO" id="GO:0031763">
    <property type="term" value="F:galanin receptor binding"/>
    <property type="evidence" value="ECO:0007669"/>
    <property type="project" value="TreeGrafter"/>
</dbReference>
<evidence type="ECO:0000313" key="12">
    <source>
        <dbReference type="Proteomes" id="UP000288216"/>
    </source>
</evidence>
<evidence type="ECO:0000313" key="11">
    <source>
        <dbReference type="EMBL" id="GCB69492.1"/>
    </source>
</evidence>
<evidence type="ECO:0000256" key="6">
    <source>
        <dbReference type="ARBA" id="ARBA00022702"/>
    </source>
</evidence>
<evidence type="ECO:0000256" key="7">
    <source>
        <dbReference type="ARBA" id="ARBA00022729"/>
    </source>
</evidence>
<comment type="similarity">
    <text evidence="2">Belongs to the galanin family.</text>
</comment>
<dbReference type="PRINTS" id="PR00273">
    <property type="entry name" value="GALANIN"/>
</dbReference>
<name>A0A401P8R1_SCYTO</name>
<feature type="signal peptide" evidence="9">
    <location>
        <begin position="1"/>
        <end position="23"/>
    </location>
</feature>
<dbReference type="OrthoDB" id="8721537at2759"/>
<reference evidence="11 12" key="1">
    <citation type="journal article" date="2018" name="Nat. Ecol. Evol.">
        <title>Shark genomes provide insights into elasmobranch evolution and the origin of vertebrates.</title>
        <authorList>
            <person name="Hara Y"/>
            <person name="Yamaguchi K"/>
            <person name="Onimaru K"/>
            <person name="Kadota M"/>
            <person name="Koyanagi M"/>
            <person name="Keeley SD"/>
            <person name="Tatsumi K"/>
            <person name="Tanaka K"/>
            <person name="Motone F"/>
            <person name="Kageyama Y"/>
            <person name="Nozu R"/>
            <person name="Adachi N"/>
            <person name="Nishimura O"/>
            <person name="Nakagawa R"/>
            <person name="Tanegashima C"/>
            <person name="Kiyatake I"/>
            <person name="Matsumoto R"/>
            <person name="Murakumo K"/>
            <person name="Nishida K"/>
            <person name="Terakita A"/>
            <person name="Kuratani S"/>
            <person name="Sato K"/>
            <person name="Hyodo S Kuraku.S."/>
        </authorList>
    </citation>
    <scope>NUCLEOTIDE SEQUENCE [LARGE SCALE GENOMIC DNA]</scope>
</reference>
<evidence type="ECO:0000256" key="2">
    <source>
        <dbReference type="ARBA" id="ARBA00006871"/>
    </source>
</evidence>
<keyword evidence="8" id="KW-0527">Neuropeptide</keyword>
<dbReference type="GO" id="GO:0005615">
    <property type="term" value="C:extracellular space"/>
    <property type="evidence" value="ECO:0007669"/>
    <property type="project" value="TreeGrafter"/>
</dbReference>
<proteinExistence type="inferred from homology"/>
<dbReference type="AlphaFoldDB" id="A0A401P8R1"/>
<keyword evidence="5" id="KW-0165">Cleavage on pair of basic residues</keyword>
<dbReference type="EMBL" id="BFAA01001712">
    <property type="protein sequence ID" value="GCB69492.1"/>
    <property type="molecule type" value="Genomic_DNA"/>
</dbReference>
<dbReference type="Pfam" id="PF06540">
    <property type="entry name" value="GMAP"/>
    <property type="match status" value="1"/>
</dbReference>
<dbReference type="OMA" id="PHAVDSH"/>
<dbReference type="InterPro" id="IPR013068">
    <property type="entry name" value="GMAP"/>
</dbReference>
<dbReference type="SMART" id="SM00071">
    <property type="entry name" value="Galanin"/>
    <property type="match status" value="1"/>
</dbReference>
<comment type="subcellular location">
    <subcellularLocation>
        <location evidence="1">Secreted</location>
    </subcellularLocation>
</comment>
<evidence type="ECO:0000256" key="1">
    <source>
        <dbReference type="ARBA" id="ARBA00004613"/>
    </source>
</evidence>
<sequence length="120" mass="13076">MPRFASILGLSLILCAAVSQSFGLVLSQAKEKRGWTLNSAGYLLGPHAVDNHRSLNEKNGLAGKRELRLEDEVKHGNLLQTLADESAARIAIEFILYLHLKEIGALDNMPSLLSSEALQP</sequence>
<keyword evidence="7 9" id="KW-0732">Signal</keyword>
<dbReference type="Pfam" id="PF01296">
    <property type="entry name" value="Galanin"/>
    <property type="match status" value="1"/>
</dbReference>
<accession>A0A401P8R1</accession>
<dbReference type="GO" id="GO:0030141">
    <property type="term" value="C:secretory granule"/>
    <property type="evidence" value="ECO:0007669"/>
    <property type="project" value="TreeGrafter"/>
</dbReference>
<keyword evidence="12" id="KW-1185">Reference proteome</keyword>
<dbReference type="Proteomes" id="UP000288216">
    <property type="component" value="Unassembled WGS sequence"/>
</dbReference>
<evidence type="ECO:0000256" key="4">
    <source>
        <dbReference type="ARBA" id="ARBA00022525"/>
    </source>
</evidence>
<comment type="caution">
    <text evidence="11">The sequence shown here is derived from an EMBL/GenBank/DDBJ whole genome shotgun (WGS) entry which is preliminary data.</text>
</comment>
<evidence type="ECO:0000259" key="10">
    <source>
        <dbReference type="PROSITE" id="PS00861"/>
    </source>
</evidence>